<dbReference type="GO" id="GO:0005840">
    <property type="term" value="C:ribosome"/>
    <property type="evidence" value="ECO:0007669"/>
    <property type="project" value="UniProtKB-KW"/>
</dbReference>
<dbReference type="InterPro" id="IPR016181">
    <property type="entry name" value="Acyl_CoA_acyltransferase"/>
</dbReference>
<evidence type="ECO:0000259" key="3">
    <source>
        <dbReference type="PROSITE" id="PS51186"/>
    </source>
</evidence>
<evidence type="ECO:0000256" key="2">
    <source>
        <dbReference type="ARBA" id="ARBA00023315"/>
    </source>
</evidence>
<dbReference type="CDD" id="cd04301">
    <property type="entry name" value="NAT_SF"/>
    <property type="match status" value="1"/>
</dbReference>
<dbReference type="Gene3D" id="3.40.630.30">
    <property type="match status" value="1"/>
</dbReference>
<dbReference type="Proteomes" id="UP000185728">
    <property type="component" value="Unassembled WGS sequence"/>
</dbReference>
<proteinExistence type="predicted"/>
<name>A0ABY1KTI0_9FLAO</name>
<feature type="domain" description="N-acetyltransferase" evidence="3">
    <location>
        <begin position="1"/>
        <end position="154"/>
    </location>
</feature>
<reference evidence="4 5" key="1">
    <citation type="submission" date="2017-01" db="EMBL/GenBank/DDBJ databases">
        <authorList>
            <person name="Varghese N."/>
            <person name="Submissions S."/>
        </authorList>
    </citation>
    <scope>NUCLEOTIDE SEQUENCE [LARGE SCALE GENOMIC DNA]</scope>
    <source>
        <strain evidence="4 5">DSM 2061</strain>
    </source>
</reference>
<evidence type="ECO:0000256" key="1">
    <source>
        <dbReference type="ARBA" id="ARBA00022679"/>
    </source>
</evidence>
<sequence length="154" mass="17607">MEIKRITSSELSLVVNLFDKYRVFYEQASDLQLARDFIQSRLEHNESVIFVALSDKDGETIPLGFTQLYPKYSSVRAVKNWILNDLFVEANYRKQGIGEALIKTAMEFAQSRGAKFVELSTAVDNFTAQGLYESLGFKKLKPDTSFIDYRIELG</sequence>
<keyword evidence="5" id="KW-1185">Reference proteome</keyword>
<dbReference type="PANTHER" id="PTHR10545:SF29">
    <property type="entry name" value="GH14572P-RELATED"/>
    <property type="match status" value="1"/>
</dbReference>
<keyword evidence="4" id="KW-0689">Ribosomal protein</keyword>
<protein>
    <submittedName>
        <fullName evidence="4">Ribosomal protein S18 acetylase RimI</fullName>
    </submittedName>
</protein>
<dbReference type="InterPro" id="IPR051016">
    <property type="entry name" value="Diverse_Substrate_AcTransf"/>
</dbReference>
<dbReference type="PANTHER" id="PTHR10545">
    <property type="entry name" value="DIAMINE N-ACETYLTRANSFERASE"/>
    <property type="match status" value="1"/>
</dbReference>
<evidence type="ECO:0000313" key="5">
    <source>
        <dbReference type="Proteomes" id="UP000185728"/>
    </source>
</evidence>
<dbReference type="PROSITE" id="PS51186">
    <property type="entry name" value="GNAT"/>
    <property type="match status" value="1"/>
</dbReference>
<comment type="caution">
    <text evidence="4">The sequence shown here is derived from an EMBL/GenBank/DDBJ whole genome shotgun (WGS) entry which is preliminary data.</text>
</comment>
<organism evidence="4 5">
    <name type="scientific">Zobellia uliginosa</name>
    <dbReference type="NCBI Taxonomy" id="143224"/>
    <lineage>
        <taxon>Bacteria</taxon>
        <taxon>Pseudomonadati</taxon>
        <taxon>Bacteroidota</taxon>
        <taxon>Flavobacteriia</taxon>
        <taxon>Flavobacteriales</taxon>
        <taxon>Flavobacteriaceae</taxon>
        <taxon>Zobellia</taxon>
    </lineage>
</organism>
<evidence type="ECO:0000313" key="4">
    <source>
        <dbReference type="EMBL" id="SIS75196.1"/>
    </source>
</evidence>
<keyword evidence="4" id="KW-0687">Ribonucleoprotein</keyword>
<dbReference type="InterPro" id="IPR000182">
    <property type="entry name" value="GNAT_dom"/>
</dbReference>
<dbReference type="Pfam" id="PF00583">
    <property type="entry name" value="Acetyltransf_1"/>
    <property type="match status" value="1"/>
</dbReference>
<gene>
    <name evidence="4" type="ORF">SAMN05421766_103825</name>
</gene>
<dbReference type="RefSeq" id="WP_076455537.1">
    <property type="nucleotide sequence ID" value="NZ_FTOB01000003.1"/>
</dbReference>
<accession>A0ABY1KTI0</accession>
<dbReference type="EMBL" id="FTOB01000003">
    <property type="protein sequence ID" value="SIS75196.1"/>
    <property type="molecule type" value="Genomic_DNA"/>
</dbReference>
<keyword evidence="1" id="KW-0808">Transferase</keyword>
<keyword evidence="2" id="KW-0012">Acyltransferase</keyword>
<dbReference type="SUPFAM" id="SSF55729">
    <property type="entry name" value="Acyl-CoA N-acyltransferases (Nat)"/>
    <property type="match status" value="1"/>
</dbReference>